<keyword evidence="3" id="KW-0732">Signal</keyword>
<dbReference type="InterPro" id="IPR015943">
    <property type="entry name" value="WD40/YVTN_repeat-like_dom_sf"/>
</dbReference>
<comment type="caution">
    <text evidence="5">The sequence shown here is derived from an EMBL/GenBank/DDBJ whole genome shotgun (WGS) entry which is preliminary data.</text>
</comment>
<feature type="signal peptide" evidence="3">
    <location>
        <begin position="1"/>
        <end position="23"/>
    </location>
</feature>
<keyword evidence="2" id="KW-0604">Photosystem II</keyword>
<sequence length="354" mass="37716">MRVVHKWLFVVALSASLCASGFADNNFRDPLTQPAAEVGRAANSNLSGVEVAGDRLIAVGARGLIIVSEDKGATWSQVGSPVSTDLLAVHFSSDMQGWAVGHEGVVLHTQDGGTTWEKQLDGNQTETLLVEHFKKLDAAGDEQAAAYLDAVKLNYVDGPEQALMDVWFADDENGFVVGTFGTILATHDGGETWESWMERVDNPELLHYNAISAAGGDVFVASERGVVFKLDPAQRRFLQIETGYSGTFFNIGGAGSTVIAVGLRGTAYKSNDAGRSWAPVQTGIEAALTDVQHLQSGRFLVVSLDGQALMSNNDLSSFTPLTTSRLGRFSSFAQQVPGAFVAVGPTGVQRVNLH</sequence>
<dbReference type="PANTHER" id="PTHR47199">
    <property type="entry name" value="PHOTOSYSTEM II STABILITY/ASSEMBLY FACTOR HCF136, CHLOROPLASTIC"/>
    <property type="match status" value="1"/>
</dbReference>
<dbReference type="InterPro" id="IPR028203">
    <property type="entry name" value="PSII_CF48-like_dom"/>
</dbReference>
<dbReference type="GO" id="GO:0016787">
    <property type="term" value="F:hydrolase activity"/>
    <property type="evidence" value="ECO:0007669"/>
    <property type="project" value="UniProtKB-KW"/>
</dbReference>
<dbReference type="GO" id="GO:0009523">
    <property type="term" value="C:photosystem II"/>
    <property type="evidence" value="ECO:0007669"/>
    <property type="project" value="UniProtKB-KW"/>
</dbReference>
<feature type="domain" description="Photosynthesis system II assembly factor Ycf48/Hcf136-like" evidence="4">
    <location>
        <begin position="71"/>
        <end position="142"/>
    </location>
</feature>
<feature type="domain" description="Photosynthesis system II assembly factor Ycf48/Hcf136-like" evidence="4">
    <location>
        <begin position="160"/>
        <end position="307"/>
    </location>
</feature>
<dbReference type="Gene3D" id="2.130.10.10">
    <property type="entry name" value="YVTN repeat-like/Quinoprotein amine dehydrogenase"/>
    <property type="match status" value="2"/>
</dbReference>
<evidence type="ECO:0000256" key="2">
    <source>
        <dbReference type="ARBA" id="ARBA00023276"/>
    </source>
</evidence>
<protein>
    <submittedName>
        <fullName evidence="5">Glycosyl hydrolase</fullName>
    </submittedName>
</protein>
<reference evidence="5 6" key="1">
    <citation type="submission" date="2018-10" db="EMBL/GenBank/DDBJ databases">
        <title>Transmission dynamics of multidrug resistant bacteria on intensive care unit surfaces.</title>
        <authorList>
            <person name="D'Souza A.W."/>
            <person name="Potter R.F."/>
            <person name="Wallace M."/>
            <person name="Shupe A."/>
            <person name="Patel S."/>
            <person name="Sun S."/>
            <person name="Gul D."/>
            <person name="Kwon J.H."/>
            <person name="Andleeb S."/>
            <person name="Burnham C.-A.D."/>
            <person name="Dantas G."/>
        </authorList>
    </citation>
    <scope>NUCLEOTIDE SEQUENCE [LARGE SCALE GENOMIC DNA]</scope>
    <source>
        <strain evidence="5 6">PX_177</strain>
    </source>
</reference>
<dbReference type="Proteomes" id="UP000276506">
    <property type="component" value="Unassembled WGS sequence"/>
</dbReference>
<accession>A0A427EAT3</accession>
<evidence type="ECO:0000259" key="4">
    <source>
        <dbReference type="Pfam" id="PF14870"/>
    </source>
</evidence>
<proteinExistence type="predicted"/>
<organism evidence="5 6">
    <name type="scientific">Stutzerimonas xanthomarina</name>
    <dbReference type="NCBI Taxonomy" id="271420"/>
    <lineage>
        <taxon>Bacteria</taxon>
        <taxon>Pseudomonadati</taxon>
        <taxon>Pseudomonadota</taxon>
        <taxon>Gammaproteobacteria</taxon>
        <taxon>Pseudomonadales</taxon>
        <taxon>Pseudomonadaceae</taxon>
        <taxon>Stutzerimonas</taxon>
    </lineage>
</organism>
<evidence type="ECO:0000313" key="6">
    <source>
        <dbReference type="Proteomes" id="UP000276506"/>
    </source>
</evidence>
<keyword evidence="1" id="KW-0602">Photosynthesis</keyword>
<gene>
    <name evidence="5" type="ORF">EGJ28_07565</name>
</gene>
<dbReference type="EMBL" id="RHQL01000002">
    <property type="protein sequence ID" value="RRV13458.1"/>
    <property type="molecule type" value="Genomic_DNA"/>
</dbReference>
<feature type="chain" id="PRO_5019050844" evidence="3">
    <location>
        <begin position="24"/>
        <end position="354"/>
    </location>
</feature>
<dbReference type="PANTHER" id="PTHR47199:SF2">
    <property type="entry name" value="PHOTOSYSTEM II STABILITY_ASSEMBLY FACTOR HCF136, CHLOROPLASTIC"/>
    <property type="match status" value="1"/>
</dbReference>
<evidence type="ECO:0000256" key="3">
    <source>
        <dbReference type="SAM" id="SignalP"/>
    </source>
</evidence>
<dbReference type="AlphaFoldDB" id="A0A427EAT3"/>
<evidence type="ECO:0000256" key="1">
    <source>
        <dbReference type="ARBA" id="ARBA00022531"/>
    </source>
</evidence>
<dbReference type="Pfam" id="PF14870">
    <property type="entry name" value="PSII_BNR"/>
    <property type="match status" value="2"/>
</dbReference>
<keyword evidence="5" id="KW-0378">Hydrolase</keyword>
<name>A0A427EAT3_9GAMM</name>
<dbReference type="GO" id="GO:0015979">
    <property type="term" value="P:photosynthesis"/>
    <property type="evidence" value="ECO:0007669"/>
    <property type="project" value="UniProtKB-KW"/>
</dbReference>
<dbReference type="RefSeq" id="WP_125876794.1">
    <property type="nucleotide sequence ID" value="NZ_RHQL01000002.1"/>
</dbReference>
<dbReference type="SUPFAM" id="SSF110296">
    <property type="entry name" value="Oligoxyloglucan reducing end-specific cellobiohydrolase"/>
    <property type="match status" value="1"/>
</dbReference>
<evidence type="ECO:0000313" key="5">
    <source>
        <dbReference type="EMBL" id="RRV13458.1"/>
    </source>
</evidence>